<name>A0A1F4V3Z2_UNCKA</name>
<keyword evidence="2" id="KW-0808">Transferase</keyword>
<dbReference type="SUPFAM" id="SSF52518">
    <property type="entry name" value="Thiamin diphosphate-binding fold (THDP-binding)"/>
    <property type="match status" value="1"/>
</dbReference>
<evidence type="ECO:0000256" key="2">
    <source>
        <dbReference type="ARBA" id="ARBA00022679"/>
    </source>
</evidence>
<organism evidence="6 7">
    <name type="scientific">candidate division WWE3 bacterium RIFCSPHIGHO2_01_FULL_43_9</name>
    <dbReference type="NCBI Taxonomy" id="1802618"/>
    <lineage>
        <taxon>Bacteria</taxon>
        <taxon>Katanobacteria</taxon>
    </lineage>
</organism>
<protein>
    <recommendedName>
        <fullName evidence="8">Transketolase</fullName>
    </recommendedName>
</protein>
<dbReference type="InterPro" id="IPR033248">
    <property type="entry name" value="Transketolase_C"/>
</dbReference>
<dbReference type="Pfam" id="PF02780">
    <property type="entry name" value="Transketolase_C"/>
    <property type="match status" value="1"/>
</dbReference>
<accession>A0A1F4V3Z2</accession>
<evidence type="ECO:0000313" key="6">
    <source>
        <dbReference type="EMBL" id="OGC51869.1"/>
    </source>
</evidence>
<sequence>DFIRTQICYSNLNVKIIGSHAGFSDGGDGATHQMLEDVGLMRSLPNMTVLSPCDYWEAKKAIYAACKIKGPVYIRLYRESTAVITKKAGPFEIGKWQTLAEGNDVCIIGHGPVCAEALLAKEKLQEKSVSAQVVSACSIKPLDTDCLLALANSYTKLLVVEEHQKACGLGSAICEYLADKHPVKVTILGANDVFGQSGKYHELLAKHKLDAKGICASVLELLEEKNST</sequence>
<dbReference type="InterPro" id="IPR005475">
    <property type="entry name" value="Transketolase-like_Pyr-bd"/>
</dbReference>
<keyword evidence="3" id="KW-0786">Thiamine pyrophosphate</keyword>
<dbReference type="Gene3D" id="3.40.50.920">
    <property type="match status" value="1"/>
</dbReference>
<dbReference type="GO" id="GO:0016740">
    <property type="term" value="F:transferase activity"/>
    <property type="evidence" value="ECO:0007669"/>
    <property type="project" value="UniProtKB-KW"/>
</dbReference>
<dbReference type="InterPro" id="IPR029061">
    <property type="entry name" value="THDP-binding"/>
</dbReference>
<dbReference type="PANTHER" id="PTHR43825">
    <property type="entry name" value="PYRUVATE DEHYDROGENASE E1 COMPONENT"/>
    <property type="match status" value="1"/>
</dbReference>
<dbReference type="SUPFAM" id="SSF52922">
    <property type="entry name" value="TK C-terminal domain-like"/>
    <property type="match status" value="1"/>
</dbReference>
<dbReference type="CDD" id="cd07033">
    <property type="entry name" value="TPP_PYR_DXS_TK_like"/>
    <property type="match status" value="1"/>
</dbReference>
<reference evidence="6 7" key="1">
    <citation type="journal article" date="2016" name="Nat. Commun.">
        <title>Thousands of microbial genomes shed light on interconnected biogeochemical processes in an aquifer system.</title>
        <authorList>
            <person name="Anantharaman K."/>
            <person name="Brown C.T."/>
            <person name="Hug L.A."/>
            <person name="Sharon I."/>
            <person name="Castelle C.J."/>
            <person name="Probst A.J."/>
            <person name="Thomas B.C."/>
            <person name="Singh A."/>
            <person name="Wilkins M.J."/>
            <person name="Karaoz U."/>
            <person name="Brodie E.L."/>
            <person name="Williams K.H."/>
            <person name="Hubbard S.S."/>
            <person name="Banfield J.F."/>
        </authorList>
    </citation>
    <scope>NUCLEOTIDE SEQUENCE [LARGE SCALE GENOMIC DNA]</scope>
</reference>
<dbReference type="EMBL" id="MEVB01000032">
    <property type="protein sequence ID" value="OGC51869.1"/>
    <property type="molecule type" value="Genomic_DNA"/>
</dbReference>
<comment type="cofactor">
    <cofactor evidence="1">
        <name>thiamine diphosphate</name>
        <dbReference type="ChEBI" id="CHEBI:58937"/>
    </cofactor>
</comment>
<dbReference type="Pfam" id="PF02779">
    <property type="entry name" value="Transket_pyr"/>
    <property type="match status" value="1"/>
</dbReference>
<dbReference type="Proteomes" id="UP000176853">
    <property type="component" value="Unassembled WGS sequence"/>
</dbReference>
<dbReference type="Gene3D" id="3.40.50.970">
    <property type="match status" value="1"/>
</dbReference>
<dbReference type="PANTHER" id="PTHR43825:SF1">
    <property type="entry name" value="TRANSKETOLASE-LIKE PYRIMIDINE-BINDING DOMAIN-CONTAINING PROTEIN"/>
    <property type="match status" value="1"/>
</dbReference>
<evidence type="ECO:0000259" key="5">
    <source>
        <dbReference type="Pfam" id="PF02780"/>
    </source>
</evidence>
<comment type="caution">
    <text evidence="6">The sequence shown here is derived from an EMBL/GenBank/DDBJ whole genome shotgun (WGS) entry which is preliminary data.</text>
</comment>
<evidence type="ECO:0000259" key="4">
    <source>
        <dbReference type="Pfam" id="PF02779"/>
    </source>
</evidence>
<evidence type="ECO:0008006" key="8">
    <source>
        <dbReference type="Google" id="ProtNLM"/>
    </source>
</evidence>
<dbReference type="PROSITE" id="PS00802">
    <property type="entry name" value="TRANSKETOLASE_2"/>
    <property type="match status" value="1"/>
</dbReference>
<feature type="domain" description="Transketolase-like pyrimidine-binding" evidence="4">
    <location>
        <begin position="1"/>
        <end position="80"/>
    </location>
</feature>
<feature type="non-terminal residue" evidence="6">
    <location>
        <position position="1"/>
    </location>
</feature>
<proteinExistence type="predicted"/>
<dbReference type="AlphaFoldDB" id="A0A1F4V3Z2"/>
<dbReference type="InterPro" id="IPR051157">
    <property type="entry name" value="PDH/Transketolase"/>
</dbReference>
<gene>
    <name evidence="6" type="ORF">A2709_00730</name>
</gene>
<evidence type="ECO:0000256" key="1">
    <source>
        <dbReference type="ARBA" id="ARBA00001964"/>
    </source>
</evidence>
<evidence type="ECO:0000313" key="7">
    <source>
        <dbReference type="Proteomes" id="UP000176853"/>
    </source>
</evidence>
<dbReference type="InterPro" id="IPR020826">
    <property type="entry name" value="Transketolase_BS"/>
</dbReference>
<evidence type="ECO:0000256" key="3">
    <source>
        <dbReference type="ARBA" id="ARBA00023052"/>
    </source>
</evidence>
<feature type="domain" description="Transketolase C-terminal" evidence="5">
    <location>
        <begin position="94"/>
        <end position="214"/>
    </location>
</feature>
<dbReference type="InterPro" id="IPR009014">
    <property type="entry name" value="Transketo_C/PFOR_II"/>
</dbReference>